<dbReference type="PROSITE" id="PS50885">
    <property type="entry name" value="HAMP"/>
    <property type="match status" value="1"/>
</dbReference>
<accession>A0ABV8FID5</accession>
<evidence type="ECO:0000256" key="3">
    <source>
        <dbReference type="ARBA" id="ARBA00012438"/>
    </source>
</evidence>
<evidence type="ECO:0000259" key="14">
    <source>
        <dbReference type="PROSITE" id="PS50885"/>
    </source>
</evidence>
<dbReference type="PROSITE" id="PS50109">
    <property type="entry name" value="HIS_KIN"/>
    <property type="match status" value="1"/>
</dbReference>
<feature type="domain" description="Histidine kinase" evidence="13">
    <location>
        <begin position="212"/>
        <end position="431"/>
    </location>
</feature>
<evidence type="ECO:0000256" key="11">
    <source>
        <dbReference type="SAM" id="MobiDB-lite"/>
    </source>
</evidence>
<keyword evidence="6 12" id="KW-0812">Transmembrane</keyword>
<evidence type="ECO:0000256" key="8">
    <source>
        <dbReference type="ARBA" id="ARBA00022989"/>
    </source>
</evidence>
<dbReference type="SMART" id="SM00387">
    <property type="entry name" value="HATPase_c"/>
    <property type="match status" value="1"/>
</dbReference>
<dbReference type="InterPro" id="IPR003594">
    <property type="entry name" value="HATPase_dom"/>
</dbReference>
<dbReference type="Gene3D" id="1.10.287.130">
    <property type="match status" value="1"/>
</dbReference>
<dbReference type="SUPFAM" id="SSF47384">
    <property type="entry name" value="Homodimeric domain of signal transducing histidine kinase"/>
    <property type="match status" value="1"/>
</dbReference>
<dbReference type="PANTHER" id="PTHR45436">
    <property type="entry name" value="SENSOR HISTIDINE KINASE YKOH"/>
    <property type="match status" value="1"/>
</dbReference>
<feature type="region of interest" description="Disordered" evidence="11">
    <location>
        <begin position="1"/>
        <end position="34"/>
    </location>
</feature>
<dbReference type="Proteomes" id="UP001595847">
    <property type="component" value="Unassembled WGS sequence"/>
</dbReference>
<dbReference type="PANTHER" id="PTHR45436:SF5">
    <property type="entry name" value="SENSOR HISTIDINE KINASE TRCS"/>
    <property type="match status" value="1"/>
</dbReference>
<evidence type="ECO:0000313" key="16">
    <source>
        <dbReference type="Proteomes" id="UP001595847"/>
    </source>
</evidence>
<protein>
    <recommendedName>
        <fullName evidence="3">histidine kinase</fullName>
        <ecNumber evidence="3">2.7.13.3</ecNumber>
    </recommendedName>
</protein>
<organism evidence="15 16">
    <name type="scientific">Nocardiopsis sediminis</name>
    <dbReference type="NCBI Taxonomy" id="1778267"/>
    <lineage>
        <taxon>Bacteria</taxon>
        <taxon>Bacillati</taxon>
        <taxon>Actinomycetota</taxon>
        <taxon>Actinomycetes</taxon>
        <taxon>Streptosporangiales</taxon>
        <taxon>Nocardiopsidaceae</taxon>
        <taxon>Nocardiopsis</taxon>
    </lineage>
</organism>
<sequence length="460" mass="48556">MWGKARGTGPEAGSGAAGSEAGSGAGDRSGTRWSGVRGRLPAWTQTIRFRLTVTYSAVLFGFALLILGGIYVSLSGTVEAEPLRPVTAQKVYEDESGPWQVKAGQEFEAADIRSVEAAVNYKALTHLRDYSVAAAGGLFLASLATGWWLSGRALRPIRRITAAARDISATDLSRRIGSEGPRDELRALSDTVDDMLNRLEGAFTAQRQMVDDASHELRNPLAVIQANVDAVLAHDDAAPAARAQAAQIVTRATGRMTRLVEDLLASARRNSPAFADVDVDPAAIAAEAAEEYSVLAAERELGLTRRLAPGPVVAGDPQALRRAVDNLLSNAVRMAPGGSELLLACGSHSGWAWIALRDDGPGIAAADQDRIFDRFGRPERTASAPLTPGERRVGLGLAIVRQIAESHGGAVAVHSSLGVGSTFVLWLPDRALADTDRRTAVPPAGDPLGDRSPVLHAPRI</sequence>
<dbReference type="Pfam" id="PF00512">
    <property type="entry name" value="HisKA"/>
    <property type="match status" value="1"/>
</dbReference>
<dbReference type="CDD" id="cd06225">
    <property type="entry name" value="HAMP"/>
    <property type="match status" value="1"/>
</dbReference>
<keyword evidence="9" id="KW-0902">Two-component regulatory system</keyword>
<evidence type="ECO:0000256" key="2">
    <source>
        <dbReference type="ARBA" id="ARBA00004236"/>
    </source>
</evidence>
<feature type="transmembrane region" description="Helical" evidence="12">
    <location>
        <begin position="53"/>
        <end position="74"/>
    </location>
</feature>
<dbReference type="InterPro" id="IPR003661">
    <property type="entry name" value="HisK_dim/P_dom"/>
</dbReference>
<dbReference type="RefSeq" id="WP_378529938.1">
    <property type="nucleotide sequence ID" value="NZ_JBHSBH010000003.1"/>
</dbReference>
<evidence type="ECO:0000256" key="6">
    <source>
        <dbReference type="ARBA" id="ARBA00022692"/>
    </source>
</evidence>
<proteinExistence type="predicted"/>
<comment type="catalytic activity">
    <reaction evidence="1">
        <text>ATP + protein L-histidine = ADP + protein N-phospho-L-histidine.</text>
        <dbReference type="EC" id="2.7.13.3"/>
    </reaction>
</comment>
<dbReference type="SUPFAM" id="SSF158472">
    <property type="entry name" value="HAMP domain-like"/>
    <property type="match status" value="1"/>
</dbReference>
<keyword evidence="7 15" id="KW-0418">Kinase</keyword>
<keyword evidence="5" id="KW-0808">Transferase</keyword>
<evidence type="ECO:0000256" key="10">
    <source>
        <dbReference type="ARBA" id="ARBA00023136"/>
    </source>
</evidence>
<dbReference type="InterPro" id="IPR036097">
    <property type="entry name" value="HisK_dim/P_sf"/>
</dbReference>
<dbReference type="PRINTS" id="PR00344">
    <property type="entry name" value="BCTRLSENSOR"/>
</dbReference>
<dbReference type="InterPro" id="IPR003660">
    <property type="entry name" value="HAMP_dom"/>
</dbReference>
<dbReference type="InterPro" id="IPR004358">
    <property type="entry name" value="Sig_transdc_His_kin-like_C"/>
</dbReference>
<dbReference type="SMART" id="SM00304">
    <property type="entry name" value="HAMP"/>
    <property type="match status" value="1"/>
</dbReference>
<keyword evidence="16" id="KW-1185">Reference proteome</keyword>
<dbReference type="Gene3D" id="6.10.340.10">
    <property type="match status" value="1"/>
</dbReference>
<dbReference type="CDD" id="cd00082">
    <property type="entry name" value="HisKA"/>
    <property type="match status" value="1"/>
</dbReference>
<dbReference type="InterPro" id="IPR036890">
    <property type="entry name" value="HATPase_C_sf"/>
</dbReference>
<dbReference type="CDD" id="cd00075">
    <property type="entry name" value="HATPase"/>
    <property type="match status" value="1"/>
</dbReference>
<dbReference type="Gene3D" id="3.30.565.10">
    <property type="entry name" value="Histidine kinase-like ATPase, C-terminal domain"/>
    <property type="match status" value="1"/>
</dbReference>
<evidence type="ECO:0000256" key="9">
    <source>
        <dbReference type="ARBA" id="ARBA00023012"/>
    </source>
</evidence>
<dbReference type="GO" id="GO:0016301">
    <property type="term" value="F:kinase activity"/>
    <property type="evidence" value="ECO:0007669"/>
    <property type="project" value="UniProtKB-KW"/>
</dbReference>
<dbReference type="SMART" id="SM00388">
    <property type="entry name" value="HisKA"/>
    <property type="match status" value="1"/>
</dbReference>
<keyword evidence="10 12" id="KW-0472">Membrane</keyword>
<dbReference type="Pfam" id="PF00672">
    <property type="entry name" value="HAMP"/>
    <property type="match status" value="1"/>
</dbReference>
<feature type="transmembrane region" description="Helical" evidence="12">
    <location>
        <begin position="130"/>
        <end position="149"/>
    </location>
</feature>
<keyword evidence="8 12" id="KW-1133">Transmembrane helix</keyword>
<dbReference type="Pfam" id="PF02518">
    <property type="entry name" value="HATPase_c"/>
    <property type="match status" value="1"/>
</dbReference>
<dbReference type="EMBL" id="JBHSBH010000003">
    <property type="protein sequence ID" value="MFC3995104.1"/>
    <property type="molecule type" value="Genomic_DNA"/>
</dbReference>
<evidence type="ECO:0000256" key="7">
    <source>
        <dbReference type="ARBA" id="ARBA00022777"/>
    </source>
</evidence>
<feature type="region of interest" description="Disordered" evidence="11">
    <location>
        <begin position="437"/>
        <end position="460"/>
    </location>
</feature>
<evidence type="ECO:0000256" key="5">
    <source>
        <dbReference type="ARBA" id="ARBA00022679"/>
    </source>
</evidence>
<name>A0ABV8FID5_9ACTN</name>
<dbReference type="SUPFAM" id="SSF55874">
    <property type="entry name" value="ATPase domain of HSP90 chaperone/DNA topoisomerase II/histidine kinase"/>
    <property type="match status" value="1"/>
</dbReference>
<evidence type="ECO:0000313" key="15">
    <source>
        <dbReference type="EMBL" id="MFC3995104.1"/>
    </source>
</evidence>
<evidence type="ECO:0000256" key="1">
    <source>
        <dbReference type="ARBA" id="ARBA00000085"/>
    </source>
</evidence>
<keyword evidence="4" id="KW-0597">Phosphoprotein</keyword>
<feature type="domain" description="HAMP" evidence="14">
    <location>
        <begin position="151"/>
        <end position="204"/>
    </location>
</feature>
<dbReference type="InterPro" id="IPR050428">
    <property type="entry name" value="TCS_sensor_his_kinase"/>
</dbReference>
<gene>
    <name evidence="15" type="ORF">ACFOVU_04210</name>
</gene>
<evidence type="ECO:0000259" key="13">
    <source>
        <dbReference type="PROSITE" id="PS50109"/>
    </source>
</evidence>
<dbReference type="EC" id="2.7.13.3" evidence="3"/>
<reference evidence="16" key="1">
    <citation type="journal article" date="2019" name="Int. J. Syst. Evol. Microbiol.">
        <title>The Global Catalogue of Microorganisms (GCM) 10K type strain sequencing project: providing services to taxonomists for standard genome sequencing and annotation.</title>
        <authorList>
            <consortium name="The Broad Institute Genomics Platform"/>
            <consortium name="The Broad Institute Genome Sequencing Center for Infectious Disease"/>
            <person name="Wu L."/>
            <person name="Ma J."/>
        </authorList>
    </citation>
    <scope>NUCLEOTIDE SEQUENCE [LARGE SCALE GENOMIC DNA]</scope>
    <source>
        <strain evidence="16">TBRC 1826</strain>
    </source>
</reference>
<evidence type="ECO:0000256" key="4">
    <source>
        <dbReference type="ARBA" id="ARBA00022553"/>
    </source>
</evidence>
<feature type="compositionally biased region" description="Gly residues" evidence="11">
    <location>
        <begin position="10"/>
        <end position="27"/>
    </location>
</feature>
<comment type="caution">
    <text evidence="15">The sequence shown here is derived from an EMBL/GenBank/DDBJ whole genome shotgun (WGS) entry which is preliminary data.</text>
</comment>
<comment type="subcellular location">
    <subcellularLocation>
        <location evidence="2">Cell membrane</location>
    </subcellularLocation>
</comment>
<evidence type="ECO:0000256" key="12">
    <source>
        <dbReference type="SAM" id="Phobius"/>
    </source>
</evidence>
<dbReference type="InterPro" id="IPR005467">
    <property type="entry name" value="His_kinase_dom"/>
</dbReference>